<dbReference type="AlphaFoldDB" id="A0A0Q0YG02"/>
<dbReference type="STRING" id="1544416.Cocul_00611"/>
<keyword evidence="8 9" id="KW-0472">Membrane</keyword>
<comment type="caution">
    <text evidence="14">The sequence shown here is derived from an EMBL/GenBank/DDBJ whole genome shotgun (WGS) entry which is preliminary data.</text>
</comment>
<sequence>MSQPRTRAAKTASRTWPQKAMGGFLLLVMVVYALIFFTGDRHATPKLGIDLQGGTRVTLVPQGDEPTQEQLAQARTIMENRVNGMGVSGASVITDGNTLVITVPGEDTSQARALGQTSKLLFRPVAQGGNPDLKAYPEAVRDMANRWVEYGVVSKEDATAAIEEMVGNINSALPEGEEETKAPEVTATAKPEPANSIEATERRQELTEMLRKDRQSEDPTTQLAASTLLNCDDSIDPLQGTDDPAKPLVTCDPSAGGAGASGVILLDPAPVLEGPAGEDGTRLSGAQIDTGQQIFGGYDSQQGQMVINFAFASGGGSETWAKLTSEYKGRQVAITLDSQVISAPVIQSATPVGEATSITGNFTQEEAQTLANNLRYGALPLSFAGENGESGGTTETIPASLGEASLKAGLIAGIVGMVAITIFVFAYYRLYGLISLFTLLCSGIVVYGALVLLGRWVDYSLDLSGIAGLIIGLGATADSFVVIYERIKDEVREGHTFRSATHRGWDRAKRTVITGNMVTLIGSVVIYFLAVGEVKGFAFTLGMTTVFDLVVTFLVTAPLMKLAADKPFWSKPAVNGMGKVFALAQARRQADAAGAPGTAAVAQPTATPADSTAVAASELPEAPEEKR</sequence>
<comment type="subunit">
    <text evidence="9">Forms a complex with SecF. Part of the essential Sec protein translocation apparatus which comprises SecA, SecYEG and auxiliary proteins SecDF. Other proteins may also be involved.</text>
</comment>
<keyword evidence="6 9" id="KW-1133">Transmembrane helix</keyword>
<keyword evidence="5 9" id="KW-0653">Protein transport</keyword>
<dbReference type="NCBIfam" id="TIGR01129">
    <property type="entry name" value="secD"/>
    <property type="match status" value="1"/>
</dbReference>
<name>A0A0Q0YG02_9CORY</name>
<dbReference type="EMBL" id="LKST01000001">
    <property type="protein sequence ID" value="KQB85465.1"/>
    <property type="molecule type" value="Genomic_DNA"/>
</dbReference>
<evidence type="ECO:0000259" key="12">
    <source>
        <dbReference type="Pfam" id="PF21760"/>
    </source>
</evidence>
<feature type="region of interest" description="Disordered" evidence="10">
    <location>
        <begin position="174"/>
        <end position="201"/>
    </location>
</feature>
<dbReference type="InterPro" id="IPR054384">
    <property type="entry name" value="SecDF_P1_head"/>
</dbReference>
<keyword evidence="2 9" id="KW-0813">Transport</keyword>
<evidence type="ECO:0000256" key="6">
    <source>
        <dbReference type="ARBA" id="ARBA00022989"/>
    </source>
</evidence>
<comment type="function">
    <text evidence="9">Part of the Sec protein translocase complex. Interacts with the SecYEG preprotein conducting channel. SecDF uses the proton motive force (PMF) to complete protein translocation after the ATP-dependent function of SecA.</text>
</comment>
<keyword evidence="7 9" id="KW-0811">Translocation</keyword>
<dbReference type="InterPro" id="IPR055344">
    <property type="entry name" value="SecD_SecF_C_bact"/>
</dbReference>
<evidence type="ECO:0000256" key="2">
    <source>
        <dbReference type="ARBA" id="ARBA00022448"/>
    </source>
</evidence>
<dbReference type="Pfam" id="PF22599">
    <property type="entry name" value="SecDF_P1_head"/>
    <property type="match status" value="1"/>
</dbReference>
<evidence type="ECO:0000259" key="11">
    <source>
        <dbReference type="Pfam" id="PF02355"/>
    </source>
</evidence>
<feature type="region of interest" description="Disordered" evidence="10">
    <location>
        <begin position="594"/>
        <end position="627"/>
    </location>
</feature>
<evidence type="ECO:0000256" key="5">
    <source>
        <dbReference type="ARBA" id="ARBA00022927"/>
    </source>
</evidence>
<evidence type="ECO:0000256" key="1">
    <source>
        <dbReference type="ARBA" id="ARBA00004651"/>
    </source>
</evidence>
<keyword evidence="4 9" id="KW-0812">Transmembrane</keyword>
<evidence type="ECO:0000256" key="4">
    <source>
        <dbReference type="ARBA" id="ARBA00022692"/>
    </source>
</evidence>
<dbReference type="Gene3D" id="1.20.1640.10">
    <property type="entry name" value="Multidrug efflux transporter AcrB transmembrane domain"/>
    <property type="match status" value="1"/>
</dbReference>
<keyword evidence="15" id="KW-1185">Reference proteome</keyword>
<dbReference type="GO" id="GO:0006605">
    <property type="term" value="P:protein targeting"/>
    <property type="evidence" value="ECO:0007669"/>
    <property type="project" value="UniProtKB-UniRule"/>
</dbReference>
<dbReference type="InterPro" id="IPR022813">
    <property type="entry name" value="SecD/SecF_arch_bac"/>
</dbReference>
<dbReference type="GO" id="GO:0005886">
    <property type="term" value="C:plasma membrane"/>
    <property type="evidence" value="ECO:0007669"/>
    <property type="project" value="UniProtKB-SubCell"/>
</dbReference>
<evidence type="ECO:0000313" key="14">
    <source>
        <dbReference type="EMBL" id="KQB85465.1"/>
    </source>
</evidence>
<dbReference type="InterPro" id="IPR005791">
    <property type="entry name" value="SecD"/>
</dbReference>
<feature type="compositionally biased region" description="Low complexity" evidence="10">
    <location>
        <begin position="594"/>
        <end position="610"/>
    </location>
</feature>
<feature type="domain" description="Protein translocase subunit SecDF P1" evidence="12">
    <location>
        <begin position="72"/>
        <end position="126"/>
    </location>
</feature>
<dbReference type="Gene3D" id="3.30.1360.200">
    <property type="match status" value="1"/>
</dbReference>
<dbReference type="Proteomes" id="UP000050517">
    <property type="component" value="Unassembled WGS sequence"/>
</dbReference>
<reference evidence="14 15" key="1">
    <citation type="submission" date="2015-10" db="EMBL/GenBank/DDBJ databases">
        <title>Corynebacteirum lowii and Corynebacterium oculi species nova, derived from human clinical disease and and emended description of Corynebacterium mastiditis.</title>
        <authorList>
            <person name="Bernard K."/>
            <person name="Pacheco A.L."/>
            <person name="Mcdougall C."/>
            <person name="Burtx T."/>
            <person name="Weibe D."/>
            <person name="Tyler S."/>
            <person name="Olson A.B."/>
            <person name="Cnockaert M."/>
            <person name="Eguchi H."/>
            <person name="Kuwahara T."/>
            <person name="Nakayama-Imaohji H."/>
            <person name="Boudewijins M."/>
            <person name="Van Hoecke F."/>
            <person name="Bernier A.-M."/>
            <person name="Vandamme P."/>
        </authorList>
    </citation>
    <scope>NUCLEOTIDE SEQUENCE [LARGE SCALE GENOMIC DNA]</scope>
    <source>
        <strain evidence="14 15">NML 130210</strain>
    </source>
</reference>
<protein>
    <recommendedName>
        <fullName evidence="9">Protein translocase subunit SecD</fullName>
    </recommendedName>
</protein>
<dbReference type="Gene3D" id="3.30.70.3220">
    <property type="match status" value="1"/>
</dbReference>
<feature type="transmembrane region" description="Helical" evidence="9">
    <location>
        <begin position="435"/>
        <end position="457"/>
    </location>
</feature>
<dbReference type="Pfam" id="PF02355">
    <property type="entry name" value="SecD_SecF_C"/>
    <property type="match status" value="1"/>
</dbReference>
<evidence type="ECO:0000256" key="10">
    <source>
        <dbReference type="SAM" id="MobiDB-lite"/>
    </source>
</evidence>
<evidence type="ECO:0000256" key="7">
    <source>
        <dbReference type="ARBA" id="ARBA00023010"/>
    </source>
</evidence>
<dbReference type="Pfam" id="PF21760">
    <property type="entry name" value="SecD_1st"/>
    <property type="match status" value="1"/>
</dbReference>
<keyword evidence="3 9" id="KW-1003">Cell membrane</keyword>
<evidence type="ECO:0000256" key="8">
    <source>
        <dbReference type="ARBA" id="ARBA00023136"/>
    </source>
</evidence>
<dbReference type="PANTHER" id="PTHR30081:SF1">
    <property type="entry name" value="PROTEIN TRANSLOCASE SUBUNIT SECD"/>
    <property type="match status" value="1"/>
</dbReference>
<dbReference type="NCBIfam" id="TIGR00916">
    <property type="entry name" value="2A0604s01"/>
    <property type="match status" value="1"/>
</dbReference>
<evidence type="ECO:0000259" key="13">
    <source>
        <dbReference type="Pfam" id="PF22599"/>
    </source>
</evidence>
<accession>A0A0Q0YG02</accession>
<comment type="similarity">
    <text evidence="9">Belongs to the SecD/SecF family. SecD subfamily.</text>
</comment>
<proteinExistence type="inferred from homology"/>
<dbReference type="GO" id="GO:0043952">
    <property type="term" value="P:protein transport by the Sec complex"/>
    <property type="evidence" value="ECO:0007669"/>
    <property type="project" value="UniProtKB-UniRule"/>
</dbReference>
<dbReference type="SUPFAM" id="SSF82866">
    <property type="entry name" value="Multidrug efflux transporter AcrB transmembrane domain"/>
    <property type="match status" value="1"/>
</dbReference>
<comment type="subcellular location">
    <subcellularLocation>
        <location evidence="1 9">Cell membrane</location>
        <topology evidence="1 9">Multi-pass membrane protein</topology>
    </subcellularLocation>
</comment>
<dbReference type="InterPro" id="IPR048634">
    <property type="entry name" value="SecD_SecF_C"/>
</dbReference>
<feature type="domain" description="Protein export membrane protein SecD/SecF C-terminal" evidence="11">
    <location>
        <begin position="394"/>
        <end position="562"/>
    </location>
</feature>
<evidence type="ECO:0000256" key="3">
    <source>
        <dbReference type="ARBA" id="ARBA00022475"/>
    </source>
</evidence>
<dbReference type="GO" id="GO:0015450">
    <property type="term" value="F:protein-transporting ATPase activity"/>
    <property type="evidence" value="ECO:0007669"/>
    <property type="project" value="InterPro"/>
</dbReference>
<organism evidence="14 15">
    <name type="scientific">Corynebacterium oculi</name>
    <dbReference type="NCBI Taxonomy" id="1544416"/>
    <lineage>
        <taxon>Bacteria</taxon>
        <taxon>Bacillati</taxon>
        <taxon>Actinomycetota</taxon>
        <taxon>Actinomycetes</taxon>
        <taxon>Mycobacteriales</taxon>
        <taxon>Corynebacteriaceae</taxon>
        <taxon>Corynebacterium</taxon>
    </lineage>
</organism>
<gene>
    <name evidence="9 14" type="primary">secD</name>
    <name evidence="14" type="ORF">Cocul_00611</name>
</gene>
<feature type="transmembrane region" description="Helical" evidence="9">
    <location>
        <begin position="20"/>
        <end position="39"/>
    </location>
</feature>
<feature type="transmembrane region" description="Helical" evidence="9">
    <location>
        <begin position="408"/>
        <end position="428"/>
    </location>
</feature>
<dbReference type="HAMAP" id="MF_01463_B">
    <property type="entry name" value="SecD_B"/>
    <property type="match status" value="1"/>
</dbReference>
<feature type="domain" description="SecDF P1 head subdomain" evidence="13">
    <location>
        <begin position="283"/>
        <end position="380"/>
    </location>
</feature>
<dbReference type="PANTHER" id="PTHR30081">
    <property type="entry name" value="PROTEIN-EXPORT MEMBRANE PROTEIN SEC"/>
    <property type="match status" value="1"/>
</dbReference>
<dbReference type="PATRIC" id="fig|1544416.3.peg.610"/>
<feature type="transmembrane region" description="Helical" evidence="9">
    <location>
        <begin position="463"/>
        <end position="484"/>
    </location>
</feature>
<evidence type="ECO:0000256" key="9">
    <source>
        <dbReference type="HAMAP-Rule" id="MF_01463"/>
    </source>
</evidence>
<dbReference type="InterPro" id="IPR048631">
    <property type="entry name" value="SecD_1st"/>
</dbReference>
<feature type="transmembrane region" description="Helical" evidence="9">
    <location>
        <begin position="536"/>
        <end position="560"/>
    </location>
</feature>
<evidence type="ECO:0000313" key="15">
    <source>
        <dbReference type="Proteomes" id="UP000050517"/>
    </source>
</evidence>
<feature type="transmembrane region" description="Helical" evidence="9">
    <location>
        <begin position="512"/>
        <end position="530"/>
    </location>
</feature>
<dbReference type="GO" id="GO:0065002">
    <property type="term" value="P:intracellular protein transmembrane transport"/>
    <property type="evidence" value="ECO:0007669"/>
    <property type="project" value="UniProtKB-UniRule"/>
</dbReference>